<dbReference type="EMBL" id="OZ034819">
    <property type="protein sequence ID" value="CAL1396086.1"/>
    <property type="molecule type" value="Genomic_DNA"/>
</dbReference>
<dbReference type="AlphaFoldDB" id="A0AAV2FCR4"/>
<keyword evidence="3" id="KW-1185">Reference proteome</keyword>
<feature type="region of interest" description="Disordered" evidence="1">
    <location>
        <begin position="20"/>
        <end position="87"/>
    </location>
</feature>
<name>A0AAV2FCR4_9ROSI</name>
<organism evidence="2 3">
    <name type="scientific">Linum trigynum</name>
    <dbReference type="NCBI Taxonomy" id="586398"/>
    <lineage>
        <taxon>Eukaryota</taxon>
        <taxon>Viridiplantae</taxon>
        <taxon>Streptophyta</taxon>
        <taxon>Embryophyta</taxon>
        <taxon>Tracheophyta</taxon>
        <taxon>Spermatophyta</taxon>
        <taxon>Magnoliopsida</taxon>
        <taxon>eudicotyledons</taxon>
        <taxon>Gunneridae</taxon>
        <taxon>Pentapetalae</taxon>
        <taxon>rosids</taxon>
        <taxon>fabids</taxon>
        <taxon>Malpighiales</taxon>
        <taxon>Linaceae</taxon>
        <taxon>Linum</taxon>
    </lineage>
</organism>
<reference evidence="2 3" key="1">
    <citation type="submission" date="2024-04" db="EMBL/GenBank/DDBJ databases">
        <authorList>
            <person name="Fracassetti M."/>
        </authorList>
    </citation>
    <scope>NUCLEOTIDE SEQUENCE [LARGE SCALE GENOMIC DNA]</scope>
</reference>
<accession>A0AAV2FCR4</accession>
<dbReference type="Proteomes" id="UP001497516">
    <property type="component" value="Chromosome 6"/>
</dbReference>
<evidence type="ECO:0000313" key="3">
    <source>
        <dbReference type="Proteomes" id="UP001497516"/>
    </source>
</evidence>
<evidence type="ECO:0000313" key="2">
    <source>
        <dbReference type="EMBL" id="CAL1396086.1"/>
    </source>
</evidence>
<protein>
    <submittedName>
        <fullName evidence="2">Uncharacterized protein</fullName>
    </submittedName>
</protein>
<gene>
    <name evidence="2" type="ORF">LTRI10_LOCUS36472</name>
</gene>
<evidence type="ECO:0000256" key="1">
    <source>
        <dbReference type="SAM" id="MobiDB-lite"/>
    </source>
</evidence>
<sequence length="87" mass="9362">MVMARRKERRRLRMAVTKVVGAGDDEDGGGEGQRVLEDGEDQRAGAIAGRLEKPRGAVVTRGSGFGSRVKRGVTSRAAADRPGSRRR</sequence>
<proteinExistence type="predicted"/>
<feature type="compositionally biased region" description="Basic and acidic residues" evidence="1">
    <location>
        <begin position="78"/>
        <end position="87"/>
    </location>
</feature>
<feature type="compositionally biased region" description="Basic and acidic residues" evidence="1">
    <location>
        <begin position="34"/>
        <end position="43"/>
    </location>
</feature>